<accession>A0AAN9GBX8</accession>
<evidence type="ECO:0000313" key="8">
    <source>
        <dbReference type="Proteomes" id="UP001374579"/>
    </source>
</evidence>
<keyword evidence="1 3" id="KW-0732">Signal</keyword>
<dbReference type="PANTHER" id="PTHR45867:SF3">
    <property type="entry name" value="ACID PHOSPHATASE TYPE 7"/>
    <property type="match status" value="1"/>
</dbReference>
<dbReference type="Pfam" id="PF14008">
    <property type="entry name" value="Metallophos_C"/>
    <property type="match status" value="1"/>
</dbReference>
<reference evidence="7 8" key="1">
    <citation type="submission" date="2024-02" db="EMBL/GenBank/DDBJ databases">
        <title>Chromosome-scale genome assembly of the rough periwinkle Littorina saxatilis.</title>
        <authorList>
            <person name="De Jode A."/>
            <person name="Faria R."/>
            <person name="Formenti G."/>
            <person name="Sims Y."/>
            <person name="Smith T.P."/>
            <person name="Tracey A."/>
            <person name="Wood J.M.D."/>
            <person name="Zagrodzka Z.B."/>
            <person name="Johannesson K."/>
            <person name="Butlin R.K."/>
            <person name="Leder E.H."/>
        </authorList>
    </citation>
    <scope>NUCLEOTIDE SEQUENCE [LARGE SCALE GENOMIC DNA]</scope>
    <source>
        <strain evidence="7">Snail1</strain>
        <tissue evidence="7">Muscle</tissue>
    </source>
</reference>
<feature type="chain" id="PRO_5042667411" description="Purple acid phosphatase" evidence="3">
    <location>
        <begin position="20"/>
        <end position="434"/>
    </location>
</feature>
<comment type="caution">
    <text evidence="7">The sequence shown here is derived from an EMBL/GenBank/DDBJ whole genome shotgun (WGS) entry which is preliminary data.</text>
</comment>
<dbReference type="SUPFAM" id="SSF49363">
    <property type="entry name" value="Purple acid phosphatase, N-terminal domain"/>
    <property type="match status" value="1"/>
</dbReference>
<evidence type="ECO:0000256" key="3">
    <source>
        <dbReference type="RuleBase" id="RU361203"/>
    </source>
</evidence>
<dbReference type="EMBL" id="JBAMIC010000008">
    <property type="protein sequence ID" value="KAK7103368.1"/>
    <property type="molecule type" value="Genomic_DNA"/>
</dbReference>
<feature type="domain" description="Purple acid phosphatase N-terminal" evidence="6">
    <location>
        <begin position="26"/>
        <end position="116"/>
    </location>
</feature>
<dbReference type="InterPro" id="IPR008963">
    <property type="entry name" value="Purple_acid_Pase-like_N"/>
</dbReference>
<protein>
    <recommendedName>
        <fullName evidence="3">Purple acid phosphatase</fullName>
        <ecNumber evidence="3">3.1.3.2</ecNumber>
    </recommendedName>
</protein>
<dbReference type="Gene3D" id="3.60.21.10">
    <property type="match status" value="1"/>
</dbReference>
<evidence type="ECO:0000259" key="6">
    <source>
        <dbReference type="Pfam" id="PF16656"/>
    </source>
</evidence>
<proteinExistence type="inferred from homology"/>
<dbReference type="InterPro" id="IPR029052">
    <property type="entry name" value="Metallo-depent_PP-like"/>
</dbReference>
<feature type="domain" description="Purple acid phosphatase C-terminal" evidence="5">
    <location>
        <begin position="357"/>
        <end position="418"/>
    </location>
</feature>
<dbReference type="Pfam" id="PF16656">
    <property type="entry name" value="Pur_ac_phosph_N"/>
    <property type="match status" value="1"/>
</dbReference>
<dbReference type="PANTHER" id="PTHR45867">
    <property type="entry name" value="PURPLE ACID PHOSPHATASE"/>
    <property type="match status" value="1"/>
</dbReference>
<gene>
    <name evidence="7" type="ORF">V1264_018281</name>
</gene>
<dbReference type="SUPFAM" id="SSF56300">
    <property type="entry name" value="Metallo-dependent phosphatases"/>
    <property type="match status" value="1"/>
</dbReference>
<evidence type="ECO:0000259" key="4">
    <source>
        <dbReference type="Pfam" id="PF00149"/>
    </source>
</evidence>
<dbReference type="Gene3D" id="2.60.40.380">
    <property type="entry name" value="Purple acid phosphatase-like, N-terminal"/>
    <property type="match status" value="1"/>
</dbReference>
<dbReference type="Proteomes" id="UP001374579">
    <property type="component" value="Unassembled WGS sequence"/>
</dbReference>
<dbReference type="GO" id="GO:0003993">
    <property type="term" value="F:acid phosphatase activity"/>
    <property type="evidence" value="ECO:0007669"/>
    <property type="project" value="UniProtKB-EC"/>
</dbReference>
<dbReference type="InterPro" id="IPR004843">
    <property type="entry name" value="Calcineurin-like_PHP"/>
</dbReference>
<organism evidence="7 8">
    <name type="scientific">Littorina saxatilis</name>
    <dbReference type="NCBI Taxonomy" id="31220"/>
    <lineage>
        <taxon>Eukaryota</taxon>
        <taxon>Metazoa</taxon>
        <taxon>Spiralia</taxon>
        <taxon>Lophotrochozoa</taxon>
        <taxon>Mollusca</taxon>
        <taxon>Gastropoda</taxon>
        <taxon>Caenogastropoda</taxon>
        <taxon>Littorinimorpha</taxon>
        <taxon>Littorinoidea</taxon>
        <taxon>Littorinidae</taxon>
        <taxon>Littorina</taxon>
    </lineage>
</organism>
<dbReference type="InterPro" id="IPR041792">
    <property type="entry name" value="MPP_PAP"/>
</dbReference>
<dbReference type="InterPro" id="IPR015914">
    <property type="entry name" value="PAPs_N"/>
</dbReference>
<sequence length="434" mass="49245">MATVVGFAFLVFSLPAIFCLPLYQQPEQIHLSYGGVPSEMWVTWVTQDYTSGSTAWYGQDGLEQRADGTVTKFVDGGALHRTMYMHRVKMTGLQPGKRYVYIVGGEDGWSSKFTFKAILDGTKWSPYLVVYGDMGNYNAQALPMLQLDAMQGNFDAILHVGDYAYDMDTDNALVGDEFMRQIESVAGYVPYMTCPGNHEQAYNFSNYRNRFTMPGGDGTGMYYSWNIGPAHILSFNTEIYFWGNTHENIKRQYDWLEADLKKANLPENRAVRPWILAMGHKPMYCSNVDGGELCTNPKNPIRNGTAVFWPNLEDLFYKYGVDIEFYAHEHSYERLWPLYKSKVCNGSTAEPYTNPRAPVHIITGSAGDAEGQTKFRKTVTDWSAFSTDDYGWTNIKIANDTHLKIQEVSIDKNGEIIDDVWLIKTKRGPGMYNC</sequence>
<dbReference type="Pfam" id="PF00149">
    <property type="entry name" value="Metallophos"/>
    <property type="match status" value="1"/>
</dbReference>
<keyword evidence="2" id="KW-0325">Glycoprotein</keyword>
<dbReference type="GO" id="GO:0046872">
    <property type="term" value="F:metal ion binding"/>
    <property type="evidence" value="ECO:0007669"/>
    <property type="project" value="InterPro"/>
</dbReference>
<feature type="domain" description="Calcineurin-like phosphoesterase" evidence="4">
    <location>
        <begin position="129"/>
        <end position="332"/>
    </location>
</feature>
<keyword evidence="3" id="KW-0378">Hydrolase</keyword>
<dbReference type="EC" id="3.1.3.2" evidence="3"/>
<evidence type="ECO:0000256" key="2">
    <source>
        <dbReference type="ARBA" id="ARBA00023180"/>
    </source>
</evidence>
<feature type="signal peptide" evidence="3">
    <location>
        <begin position="1"/>
        <end position="19"/>
    </location>
</feature>
<evidence type="ECO:0000259" key="5">
    <source>
        <dbReference type="Pfam" id="PF14008"/>
    </source>
</evidence>
<comment type="similarity">
    <text evidence="3">Belongs to the metallophosphoesterase superfamily. Purple acid phosphatase family.</text>
</comment>
<dbReference type="AlphaFoldDB" id="A0AAN9GBX8"/>
<keyword evidence="8" id="KW-1185">Reference proteome</keyword>
<name>A0AAN9GBX8_9CAEN</name>
<evidence type="ECO:0000256" key="1">
    <source>
        <dbReference type="ARBA" id="ARBA00022729"/>
    </source>
</evidence>
<comment type="catalytic activity">
    <reaction evidence="3">
        <text>a phosphate monoester + H2O = an alcohol + phosphate</text>
        <dbReference type="Rhea" id="RHEA:15017"/>
        <dbReference type="ChEBI" id="CHEBI:15377"/>
        <dbReference type="ChEBI" id="CHEBI:30879"/>
        <dbReference type="ChEBI" id="CHEBI:43474"/>
        <dbReference type="ChEBI" id="CHEBI:67140"/>
        <dbReference type="EC" id="3.1.3.2"/>
    </reaction>
</comment>
<dbReference type="InterPro" id="IPR025733">
    <property type="entry name" value="PAPs_C"/>
</dbReference>
<dbReference type="CDD" id="cd00839">
    <property type="entry name" value="MPP_PAPs"/>
    <property type="match status" value="1"/>
</dbReference>
<evidence type="ECO:0000313" key="7">
    <source>
        <dbReference type="EMBL" id="KAK7103368.1"/>
    </source>
</evidence>